<sequence>MDTQTEKEFDELLFDYGLELDEVTNERIALEKERGDKKKVKADEGVCEEDVYKIELPANRYDLLSVEGLSRALR</sequence>
<dbReference type="GO" id="GO:0006432">
    <property type="term" value="P:phenylalanyl-tRNA aminoacylation"/>
    <property type="evidence" value="ECO:0007669"/>
    <property type="project" value="InterPro"/>
</dbReference>
<evidence type="ECO:0000313" key="3">
    <source>
        <dbReference type="Proteomes" id="UP000267096"/>
    </source>
</evidence>
<gene>
    <name evidence="2" type="ORF">ASIM_LOCUS9318</name>
</gene>
<dbReference type="Gene3D" id="3.30.56.10">
    <property type="match status" value="1"/>
</dbReference>
<dbReference type="GO" id="GO:0009328">
    <property type="term" value="C:phenylalanine-tRNA ligase complex"/>
    <property type="evidence" value="ECO:0007669"/>
    <property type="project" value="TreeGrafter"/>
</dbReference>
<dbReference type="WBParaSite" id="ASIM_0000957401-mRNA-1">
    <property type="protein sequence ID" value="ASIM_0000957401-mRNA-1"/>
    <property type="gene ID" value="ASIM_0000957401"/>
</dbReference>
<evidence type="ECO:0000313" key="4">
    <source>
        <dbReference type="WBParaSite" id="ASIM_0000957401-mRNA-1"/>
    </source>
</evidence>
<proteinExistence type="predicted"/>
<dbReference type="InterPro" id="IPR045060">
    <property type="entry name" value="Phe-tRNA-ligase_IIc_bsu"/>
</dbReference>
<evidence type="ECO:0000259" key="1">
    <source>
        <dbReference type="Pfam" id="PF18262"/>
    </source>
</evidence>
<feature type="domain" description="Phenylalanine--tRNA ligase beta subunit B1" evidence="1">
    <location>
        <begin position="4"/>
        <end position="74"/>
    </location>
</feature>
<dbReference type="OrthoDB" id="7415480at2759"/>
<protein>
    <submittedName>
        <fullName evidence="4">Phenylalanine--tRNA ligase beta subunit (inferred by orthology to a C. elegans protein)</fullName>
    </submittedName>
</protein>
<reference evidence="4" key="1">
    <citation type="submission" date="2017-02" db="UniProtKB">
        <authorList>
            <consortium name="WormBaseParasite"/>
        </authorList>
    </citation>
    <scope>IDENTIFICATION</scope>
</reference>
<evidence type="ECO:0000313" key="2">
    <source>
        <dbReference type="EMBL" id="VDK38627.1"/>
    </source>
</evidence>
<organism evidence="4">
    <name type="scientific">Anisakis simplex</name>
    <name type="common">Herring worm</name>
    <dbReference type="NCBI Taxonomy" id="6269"/>
    <lineage>
        <taxon>Eukaryota</taxon>
        <taxon>Metazoa</taxon>
        <taxon>Ecdysozoa</taxon>
        <taxon>Nematoda</taxon>
        <taxon>Chromadorea</taxon>
        <taxon>Rhabditida</taxon>
        <taxon>Spirurina</taxon>
        <taxon>Ascaridomorpha</taxon>
        <taxon>Ascaridoidea</taxon>
        <taxon>Anisakidae</taxon>
        <taxon>Anisakis</taxon>
        <taxon>Anisakis simplex complex</taxon>
    </lineage>
</organism>
<name>A0A0M3JPH8_ANISI</name>
<dbReference type="InterPro" id="IPR040659">
    <property type="entry name" value="PhetRS_B1"/>
</dbReference>
<keyword evidence="3" id="KW-1185">Reference proteome</keyword>
<accession>A0A0M3JPH8</accession>
<dbReference type="Proteomes" id="UP000267096">
    <property type="component" value="Unassembled WGS sequence"/>
</dbReference>
<dbReference type="AlphaFoldDB" id="A0A0M3JPH8"/>
<dbReference type="GO" id="GO:0004826">
    <property type="term" value="F:phenylalanine-tRNA ligase activity"/>
    <property type="evidence" value="ECO:0007669"/>
    <property type="project" value="InterPro"/>
</dbReference>
<dbReference type="EMBL" id="UYRR01028097">
    <property type="protein sequence ID" value="VDK38627.1"/>
    <property type="molecule type" value="Genomic_DNA"/>
</dbReference>
<dbReference type="Pfam" id="PF18262">
    <property type="entry name" value="PhetRS_B1"/>
    <property type="match status" value="1"/>
</dbReference>
<reference evidence="2 3" key="2">
    <citation type="submission" date="2018-11" db="EMBL/GenBank/DDBJ databases">
        <authorList>
            <consortium name="Pathogen Informatics"/>
        </authorList>
    </citation>
    <scope>NUCLEOTIDE SEQUENCE [LARGE SCALE GENOMIC DNA]</scope>
</reference>
<dbReference type="SUPFAM" id="SSF46955">
    <property type="entry name" value="Putative DNA-binding domain"/>
    <property type="match status" value="1"/>
</dbReference>
<dbReference type="PANTHER" id="PTHR10947">
    <property type="entry name" value="PHENYLALANYL-TRNA SYNTHETASE BETA CHAIN AND LEUCINE-RICH REPEAT-CONTAINING PROTEIN 47"/>
    <property type="match status" value="1"/>
</dbReference>
<dbReference type="InterPro" id="IPR009061">
    <property type="entry name" value="DNA-bd_dom_put_sf"/>
</dbReference>
<dbReference type="PANTHER" id="PTHR10947:SF0">
    <property type="entry name" value="PHENYLALANINE--TRNA LIGASE BETA SUBUNIT"/>
    <property type="match status" value="1"/>
</dbReference>